<evidence type="ECO:0000259" key="1">
    <source>
        <dbReference type="PROSITE" id="PS50943"/>
    </source>
</evidence>
<dbReference type="EMBL" id="LWAE01000009">
    <property type="protein sequence ID" value="KZL89399.1"/>
    <property type="molecule type" value="Genomic_DNA"/>
</dbReference>
<dbReference type="InterPro" id="IPR010982">
    <property type="entry name" value="Lambda_DNA-bd_dom_sf"/>
</dbReference>
<dbReference type="SUPFAM" id="SSF47413">
    <property type="entry name" value="lambda repressor-like DNA-binding domains"/>
    <property type="match status" value="1"/>
</dbReference>
<organism evidence="2 3">
    <name type="scientific">Clostridium magnum DSM 2767</name>
    <dbReference type="NCBI Taxonomy" id="1121326"/>
    <lineage>
        <taxon>Bacteria</taxon>
        <taxon>Bacillati</taxon>
        <taxon>Bacillota</taxon>
        <taxon>Clostridia</taxon>
        <taxon>Eubacteriales</taxon>
        <taxon>Clostridiaceae</taxon>
        <taxon>Clostridium</taxon>
    </lineage>
</organism>
<dbReference type="SMART" id="SM00530">
    <property type="entry name" value="HTH_XRE"/>
    <property type="match status" value="1"/>
</dbReference>
<comment type="caution">
    <text evidence="2">The sequence shown here is derived from an EMBL/GenBank/DDBJ whole genome shotgun (WGS) entry which is preliminary data.</text>
</comment>
<evidence type="ECO:0000313" key="2">
    <source>
        <dbReference type="EMBL" id="KZL89399.1"/>
    </source>
</evidence>
<keyword evidence="3" id="KW-1185">Reference proteome</keyword>
<dbReference type="AlphaFoldDB" id="A0A162R487"/>
<accession>A0A162R487</accession>
<dbReference type="Pfam" id="PF01381">
    <property type="entry name" value="HTH_3"/>
    <property type="match status" value="1"/>
</dbReference>
<protein>
    <submittedName>
        <fullName evidence="2">Helix-turn-helix domain protein</fullName>
    </submittedName>
</protein>
<dbReference type="Proteomes" id="UP000076603">
    <property type="component" value="Unassembled WGS sequence"/>
</dbReference>
<name>A0A162R487_9CLOT</name>
<dbReference type="Gene3D" id="1.10.260.40">
    <property type="entry name" value="lambda repressor-like DNA-binding domains"/>
    <property type="match status" value="1"/>
</dbReference>
<dbReference type="CDD" id="cd00093">
    <property type="entry name" value="HTH_XRE"/>
    <property type="match status" value="1"/>
</dbReference>
<dbReference type="STRING" id="1121326.CLMAG_53030"/>
<feature type="domain" description="HTH cro/C1-type" evidence="1">
    <location>
        <begin position="11"/>
        <end position="70"/>
    </location>
</feature>
<dbReference type="PATRIC" id="fig|1121326.3.peg.5363"/>
<dbReference type="GO" id="GO:0003677">
    <property type="term" value="F:DNA binding"/>
    <property type="evidence" value="ECO:0007669"/>
    <property type="project" value="InterPro"/>
</dbReference>
<sequence>MNKKNITGKKIRLIRMQKGITQEQLAARLHVQGINMDRSNIPRIEHQTRELLDYEIKAIAIALDTSIEDLFDE</sequence>
<reference evidence="2 3" key="1">
    <citation type="submission" date="2016-04" db="EMBL/GenBank/DDBJ databases">
        <title>Genome sequence of Clostridium magnum DSM 2767.</title>
        <authorList>
            <person name="Poehlein A."/>
            <person name="Uhlig R."/>
            <person name="Fischer R."/>
            <person name="Bahl H."/>
            <person name="Daniel R."/>
        </authorList>
    </citation>
    <scope>NUCLEOTIDE SEQUENCE [LARGE SCALE GENOMIC DNA]</scope>
    <source>
        <strain evidence="2 3">DSM 2767</strain>
    </source>
</reference>
<dbReference type="InterPro" id="IPR001387">
    <property type="entry name" value="Cro/C1-type_HTH"/>
</dbReference>
<proteinExistence type="predicted"/>
<dbReference type="PROSITE" id="PS50943">
    <property type="entry name" value="HTH_CROC1"/>
    <property type="match status" value="1"/>
</dbReference>
<dbReference type="RefSeq" id="WP_066629309.1">
    <property type="nucleotide sequence ID" value="NZ_FQXL01000018.1"/>
</dbReference>
<evidence type="ECO:0000313" key="3">
    <source>
        <dbReference type="Proteomes" id="UP000076603"/>
    </source>
</evidence>
<gene>
    <name evidence="2" type="ORF">CLMAG_53030</name>
</gene>